<evidence type="ECO:0000313" key="2">
    <source>
        <dbReference type="Proteomes" id="UP001059971"/>
    </source>
</evidence>
<evidence type="ECO:0000313" key="1">
    <source>
        <dbReference type="EMBL" id="BBF70179.1"/>
    </source>
</evidence>
<accession>A0ABM7G596</accession>
<protein>
    <submittedName>
        <fullName evidence="1">Uncharacterized protein</fullName>
    </submittedName>
</protein>
<dbReference type="RefSeq" id="WP_261934590.1">
    <property type="nucleotide sequence ID" value="NZ_AP018817.1"/>
</dbReference>
<dbReference type="Proteomes" id="UP001059971">
    <property type="component" value="Chromosome 1"/>
</dbReference>
<sequence length="251" mass="25755">MGVEFNTGELSWNPAAAELILPGTLDTGLEFLHAGVAGSEAFLRNWAKGKANARQIGTPVDGDGFVSLHSAANYLETSFVDIGEDITYLFVARETGTVDATPATRFIFGGNYGASPSTSFLSGSVTGPRMQAAYSNNGGGTITTVSGAVLASDFACLIGTAAKTGLTSTNDDGPTIRNMTSGGIGVGALNDGYVRTNPNKAVLIGSGYSSVYGGTGDVALAMAWSRLLTSSERLDAYAWAKLLASTVDIAI</sequence>
<gene>
    <name evidence="1" type="ORF">SBA_ch1_23790</name>
</gene>
<keyword evidence="2" id="KW-1185">Reference proteome</keyword>
<reference evidence="1" key="1">
    <citation type="submission" date="2018-07" db="EMBL/GenBank/DDBJ databases">
        <title>Complete genome sequence of Sphingomonas bisphenolicum strain AO1, a bisphenol A degradative bacterium isolated from Japanese farm field.</title>
        <authorList>
            <person name="Murakami M."/>
            <person name="Koh M."/>
            <person name="Koba S."/>
            <person name="Matsumura Y."/>
        </authorList>
    </citation>
    <scope>NUCLEOTIDE SEQUENCE</scope>
    <source>
        <strain evidence="1">AO1</strain>
    </source>
</reference>
<organism evidence="1 2">
    <name type="scientific">Sphingomonas bisphenolicum</name>
    <dbReference type="NCBI Taxonomy" id="296544"/>
    <lineage>
        <taxon>Bacteria</taxon>
        <taxon>Pseudomonadati</taxon>
        <taxon>Pseudomonadota</taxon>
        <taxon>Alphaproteobacteria</taxon>
        <taxon>Sphingomonadales</taxon>
        <taxon>Sphingomonadaceae</taxon>
        <taxon>Sphingomonas</taxon>
    </lineage>
</organism>
<name>A0ABM7G596_9SPHN</name>
<proteinExistence type="predicted"/>
<dbReference type="EMBL" id="AP018817">
    <property type="protein sequence ID" value="BBF70179.1"/>
    <property type="molecule type" value="Genomic_DNA"/>
</dbReference>